<evidence type="ECO:0000256" key="5">
    <source>
        <dbReference type="SAM" id="SignalP"/>
    </source>
</evidence>
<name>A0ABD5E0Y2_9ACTN</name>
<dbReference type="InterPro" id="IPR013595">
    <property type="entry name" value="Pept_S33_TAP-like_C"/>
</dbReference>
<evidence type="ECO:0000256" key="2">
    <source>
        <dbReference type="ARBA" id="ARBA00022729"/>
    </source>
</evidence>
<organism evidence="8 9">
    <name type="scientific">Streptomyces evansiae</name>
    <dbReference type="NCBI Taxonomy" id="3075535"/>
    <lineage>
        <taxon>Bacteria</taxon>
        <taxon>Bacillati</taxon>
        <taxon>Actinomycetota</taxon>
        <taxon>Actinomycetes</taxon>
        <taxon>Kitasatosporales</taxon>
        <taxon>Streptomycetaceae</taxon>
        <taxon>Streptomyces</taxon>
    </lineage>
</organism>
<feature type="domain" description="Peptidase S33 tripeptidyl aminopeptidase-like C-terminal" evidence="7">
    <location>
        <begin position="415"/>
        <end position="507"/>
    </location>
</feature>
<dbReference type="AlphaFoldDB" id="A0ABD5E0Y2"/>
<evidence type="ECO:0000313" key="9">
    <source>
        <dbReference type="Proteomes" id="UP001183607"/>
    </source>
</evidence>
<comment type="caution">
    <text evidence="8">The sequence shown here is derived from an EMBL/GenBank/DDBJ whole genome shotgun (WGS) entry which is preliminary data.</text>
</comment>
<dbReference type="Pfam" id="PF00561">
    <property type="entry name" value="Abhydrolase_1"/>
    <property type="match status" value="1"/>
</dbReference>
<accession>A0ABD5E0Y2</accession>
<feature type="compositionally biased region" description="Basic residues" evidence="4">
    <location>
        <begin position="1"/>
        <end position="12"/>
    </location>
</feature>
<evidence type="ECO:0000256" key="1">
    <source>
        <dbReference type="ARBA" id="ARBA00010088"/>
    </source>
</evidence>
<dbReference type="InterPro" id="IPR000073">
    <property type="entry name" value="AB_hydrolase_1"/>
</dbReference>
<dbReference type="RefSeq" id="WP_311676597.1">
    <property type="nucleotide sequence ID" value="NZ_JAVRER010000003.1"/>
</dbReference>
<evidence type="ECO:0000313" key="8">
    <source>
        <dbReference type="EMBL" id="MDT0414472.1"/>
    </source>
</evidence>
<dbReference type="SUPFAM" id="SSF53474">
    <property type="entry name" value="alpha/beta-Hydrolases"/>
    <property type="match status" value="1"/>
</dbReference>
<evidence type="ECO:0000259" key="6">
    <source>
        <dbReference type="Pfam" id="PF00561"/>
    </source>
</evidence>
<protein>
    <submittedName>
        <fullName evidence="8">Alpha/beta hydrolase</fullName>
    </submittedName>
</protein>
<dbReference type="PANTHER" id="PTHR43248">
    <property type="entry name" value="2-SUCCINYL-6-HYDROXY-2,4-CYCLOHEXADIENE-1-CARBOXYLATE SYNTHASE"/>
    <property type="match status" value="1"/>
</dbReference>
<evidence type="ECO:0000259" key="7">
    <source>
        <dbReference type="Pfam" id="PF08386"/>
    </source>
</evidence>
<dbReference type="PANTHER" id="PTHR43248:SF29">
    <property type="entry name" value="TRIPEPTIDYL AMINOPEPTIDASE"/>
    <property type="match status" value="1"/>
</dbReference>
<feature type="chain" id="PRO_5044825005" evidence="5">
    <location>
        <begin position="49"/>
        <end position="508"/>
    </location>
</feature>
<keyword evidence="2 5" id="KW-0732">Signal</keyword>
<evidence type="ECO:0000256" key="4">
    <source>
        <dbReference type="SAM" id="MobiDB-lite"/>
    </source>
</evidence>
<dbReference type="Pfam" id="PF08386">
    <property type="entry name" value="Abhydrolase_4"/>
    <property type="match status" value="1"/>
</dbReference>
<comment type="similarity">
    <text evidence="1">Belongs to the peptidase S33 family.</text>
</comment>
<keyword evidence="3 8" id="KW-0378">Hydrolase</keyword>
<dbReference type="GO" id="GO:0016787">
    <property type="term" value="F:hydrolase activity"/>
    <property type="evidence" value="ECO:0007669"/>
    <property type="project" value="UniProtKB-KW"/>
</dbReference>
<proteinExistence type="inferred from homology"/>
<dbReference type="InterPro" id="IPR051601">
    <property type="entry name" value="Serine_prot/Carboxylest_S33"/>
</dbReference>
<feature type="signal peptide" evidence="5">
    <location>
        <begin position="1"/>
        <end position="48"/>
    </location>
</feature>
<dbReference type="Gene3D" id="3.40.50.1820">
    <property type="entry name" value="alpha/beta hydrolase"/>
    <property type="match status" value="1"/>
</dbReference>
<gene>
    <name evidence="8" type="ORF">RM574_03145</name>
</gene>
<evidence type="ECO:0000256" key="3">
    <source>
        <dbReference type="ARBA" id="ARBA00022801"/>
    </source>
</evidence>
<reference evidence="9" key="1">
    <citation type="submission" date="2023-07" db="EMBL/GenBank/DDBJ databases">
        <title>30 novel species of actinomycetes from the DSMZ collection.</title>
        <authorList>
            <person name="Nouioui I."/>
        </authorList>
    </citation>
    <scope>NUCLEOTIDE SEQUENCE [LARGE SCALE GENOMIC DNA]</scope>
    <source>
        <strain evidence="9">DSM 41982</strain>
    </source>
</reference>
<dbReference type="InterPro" id="IPR029058">
    <property type="entry name" value="AB_hydrolase_fold"/>
</dbReference>
<feature type="region of interest" description="Disordered" evidence="4">
    <location>
        <begin position="1"/>
        <end position="24"/>
    </location>
</feature>
<dbReference type="EMBL" id="JAVRER010000003">
    <property type="protein sequence ID" value="MDT0414472.1"/>
    <property type="molecule type" value="Genomic_DNA"/>
</dbReference>
<feature type="domain" description="AB hydrolase-1" evidence="6">
    <location>
        <begin position="103"/>
        <end position="277"/>
    </location>
</feature>
<sequence length="508" mass="52805">MTTPRKARRPGRSRGSAPHPALRSPQGLLVPALALALALTALPTAAHASPSSPALTWSPCGSARQECATLTVPLDYSRPHGRTVHLAVSRIRAEGARRGTLAVVPGGPGSSGVRRLADKGAALMAATGGRYDLVSFDPRGVGGSTTAACGLPEEDRRLATVRSWPGAGGGIAENVARSRRTAEACGKNGGAVLASFTTANEVRDLDRLRAALGSARLSVWATSYGTYVAAGYAQKHPGRTARVVLDSSGDPDPARVERGWLANMARGAEDRFPDFAAWAADPARGAERLAERPARVRTRVLGLARELDAHPRATTTPGLALTGGMLLQALQTALYDDAAFPEFAGLVRAADATTAGPVVLPPSLAQPMSQQDAAVTISVICNDVDWPGSVADHARGVAEDRARYPLTGGMPVNITPCSYWKNEPAEPPARITDEGPSNILMVQNLRDPATPYAGALRMRAALGRKARLVSVDSGGHGSYLGTGNACGDAAVTAFLVDGARPDRDIACP</sequence>
<dbReference type="Proteomes" id="UP001183607">
    <property type="component" value="Unassembled WGS sequence"/>
</dbReference>